<feature type="transmembrane region" description="Helical" evidence="1">
    <location>
        <begin position="187"/>
        <end position="205"/>
    </location>
</feature>
<proteinExistence type="predicted"/>
<name>A0A540WRB9_9BACT</name>
<dbReference type="EMBL" id="VIFM01000181">
    <property type="protein sequence ID" value="TQF11561.1"/>
    <property type="molecule type" value="Genomic_DNA"/>
</dbReference>
<keyword evidence="3" id="KW-1185">Reference proteome</keyword>
<reference evidence="2 3" key="1">
    <citation type="submission" date="2019-06" db="EMBL/GenBank/DDBJ databases">
        <authorList>
            <person name="Livingstone P."/>
            <person name="Whitworth D."/>
        </authorList>
    </citation>
    <scope>NUCLEOTIDE SEQUENCE [LARGE SCALE GENOMIC DNA]</scope>
    <source>
        <strain evidence="2 3">AM401</strain>
    </source>
</reference>
<keyword evidence="1" id="KW-0812">Transmembrane</keyword>
<keyword evidence="1" id="KW-1133">Transmembrane helix</keyword>
<feature type="transmembrane region" description="Helical" evidence="1">
    <location>
        <begin position="130"/>
        <end position="148"/>
    </location>
</feature>
<evidence type="ECO:0000313" key="2">
    <source>
        <dbReference type="EMBL" id="TQF11561.1"/>
    </source>
</evidence>
<feature type="transmembrane region" description="Helical" evidence="1">
    <location>
        <begin position="157"/>
        <end position="175"/>
    </location>
</feature>
<dbReference type="AlphaFoldDB" id="A0A540WRB9"/>
<accession>A0A540WRB9</accession>
<feature type="transmembrane region" description="Helical" evidence="1">
    <location>
        <begin position="20"/>
        <end position="41"/>
    </location>
</feature>
<sequence>MLLDAKPSRPRTAQARLARLAVLVVPAMFLSTCATGLLLSLPPGPLCDEGMALFMEGGCDWGESNFFFYTKANLLLWMNVVLALSFRWRAVATWQFLPHLAVLVAVGVGMRSDPNCDTYYDHPNGSLGQMATEAIAFALLGMALAWRFRGARHSTQLGLLVAWNGVHVAVFYAWLSVANHWEWRHTWYVAASLLTVGGLVMKTAASPWGGHRSHCFGLRTTERW</sequence>
<organism evidence="2 3">
    <name type="scientific">Myxococcus llanfairpwllgwyngyllgogerychwyrndrobwllllantysiliogogogochensis</name>
    <dbReference type="NCBI Taxonomy" id="2590453"/>
    <lineage>
        <taxon>Bacteria</taxon>
        <taxon>Pseudomonadati</taxon>
        <taxon>Myxococcota</taxon>
        <taxon>Myxococcia</taxon>
        <taxon>Myxococcales</taxon>
        <taxon>Cystobacterineae</taxon>
        <taxon>Myxococcaceae</taxon>
        <taxon>Myxococcus</taxon>
    </lineage>
</organism>
<comment type="caution">
    <text evidence="2">The sequence shown here is derived from an EMBL/GenBank/DDBJ whole genome shotgun (WGS) entry which is preliminary data.</text>
</comment>
<keyword evidence="1" id="KW-0472">Membrane</keyword>
<dbReference type="RefSeq" id="WP_141646676.1">
    <property type="nucleotide sequence ID" value="NZ_VIFM01000181.1"/>
</dbReference>
<gene>
    <name evidence="2" type="ORF">FJV41_33545</name>
</gene>
<protein>
    <submittedName>
        <fullName evidence="2">Uncharacterized protein</fullName>
    </submittedName>
</protein>
<feature type="transmembrane region" description="Helical" evidence="1">
    <location>
        <begin position="91"/>
        <end position="110"/>
    </location>
</feature>
<feature type="transmembrane region" description="Helical" evidence="1">
    <location>
        <begin position="66"/>
        <end position="84"/>
    </location>
</feature>
<evidence type="ECO:0000256" key="1">
    <source>
        <dbReference type="SAM" id="Phobius"/>
    </source>
</evidence>
<evidence type="ECO:0000313" key="3">
    <source>
        <dbReference type="Proteomes" id="UP000315369"/>
    </source>
</evidence>
<dbReference type="Proteomes" id="UP000315369">
    <property type="component" value="Unassembled WGS sequence"/>
</dbReference>